<organism evidence="6 7">
    <name type="scientific">Gossypium anomalum</name>
    <dbReference type="NCBI Taxonomy" id="47600"/>
    <lineage>
        <taxon>Eukaryota</taxon>
        <taxon>Viridiplantae</taxon>
        <taxon>Streptophyta</taxon>
        <taxon>Embryophyta</taxon>
        <taxon>Tracheophyta</taxon>
        <taxon>Spermatophyta</taxon>
        <taxon>Magnoliopsida</taxon>
        <taxon>eudicotyledons</taxon>
        <taxon>Gunneridae</taxon>
        <taxon>Pentapetalae</taxon>
        <taxon>rosids</taxon>
        <taxon>malvids</taxon>
        <taxon>Malvales</taxon>
        <taxon>Malvaceae</taxon>
        <taxon>Malvoideae</taxon>
        <taxon>Gossypium</taxon>
    </lineage>
</organism>
<dbReference type="EMBL" id="JAHUZN010000010">
    <property type="protein sequence ID" value="KAG8480675.1"/>
    <property type="molecule type" value="Genomic_DNA"/>
</dbReference>
<keyword evidence="1" id="KW-0489">Methyltransferase</keyword>
<feature type="domain" description="O-methyltransferase C-terminal" evidence="5">
    <location>
        <begin position="2"/>
        <end position="148"/>
    </location>
</feature>
<reference evidence="6 7" key="1">
    <citation type="journal article" date="2021" name="bioRxiv">
        <title>The Gossypium anomalum genome as a resource for cotton improvement and evolutionary analysis of hybrid incompatibility.</title>
        <authorList>
            <person name="Grover C.E."/>
            <person name="Yuan D."/>
            <person name="Arick M.A."/>
            <person name="Miller E.R."/>
            <person name="Hu G."/>
            <person name="Peterson D.G."/>
            <person name="Wendel J.F."/>
            <person name="Udall J.A."/>
        </authorList>
    </citation>
    <scope>NUCLEOTIDE SEQUENCE [LARGE SCALE GENOMIC DNA]</scope>
    <source>
        <strain evidence="6">JFW-Udall</strain>
        <tissue evidence="6">Leaf</tissue>
    </source>
</reference>
<dbReference type="InterPro" id="IPR029063">
    <property type="entry name" value="SAM-dependent_MTases_sf"/>
</dbReference>
<proteinExistence type="predicted"/>
<protein>
    <recommendedName>
        <fullName evidence="5">O-methyltransferase C-terminal domain-containing protein</fullName>
    </recommendedName>
</protein>
<feature type="region of interest" description="Disordered" evidence="4">
    <location>
        <begin position="255"/>
        <end position="281"/>
    </location>
</feature>
<accession>A0A8J5YJS4</accession>
<evidence type="ECO:0000259" key="5">
    <source>
        <dbReference type="Pfam" id="PF00891"/>
    </source>
</evidence>
<dbReference type="InterPro" id="IPR001077">
    <property type="entry name" value="COMT_C"/>
</dbReference>
<dbReference type="GO" id="GO:0032259">
    <property type="term" value="P:methylation"/>
    <property type="evidence" value="ECO:0007669"/>
    <property type="project" value="UniProtKB-KW"/>
</dbReference>
<dbReference type="AlphaFoldDB" id="A0A8J5YJS4"/>
<sequence length="281" mass="31470">MPTYQYKGLNPENAKRFDTAMKNLSKIIVKKIHETYNGFQGVTTLVDVGGGYGVTLNMIISKYPSIKGVNFDLPHVVQQAPSFPGGDMFSTVPRADTIMMKEVLHNCDDEHCLKLLKNCYEAMEEKGKVIVKSYMMFEEAEASNAAKFIKFDYNKISYHFSKKFCYFIGFRFSFSQFDVVEAPSPAADSCNGIFLSYAYSSGTKLKPTDPTHQPYRFESVLMVLNNGDEELKSWKYMKLKPSAKVSQLMQSLSPLNSQNETHGDALSGSSSMDSNGAAWTS</sequence>
<evidence type="ECO:0000256" key="4">
    <source>
        <dbReference type="SAM" id="MobiDB-lite"/>
    </source>
</evidence>
<evidence type="ECO:0000313" key="6">
    <source>
        <dbReference type="EMBL" id="KAG8480675.1"/>
    </source>
</evidence>
<gene>
    <name evidence="6" type="ORF">CXB51_025224</name>
</gene>
<evidence type="ECO:0000313" key="7">
    <source>
        <dbReference type="Proteomes" id="UP000701853"/>
    </source>
</evidence>
<evidence type="ECO:0000256" key="2">
    <source>
        <dbReference type="ARBA" id="ARBA00022679"/>
    </source>
</evidence>
<keyword evidence="2" id="KW-0808">Transferase</keyword>
<dbReference type="OrthoDB" id="1606438at2759"/>
<dbReference type="PANTHER" id="PTHR11746">
    <property type="entry name" value="O-METHYLTRANSFERASE"/>
    <property type="match status" value="1"/>
</dbReference>
<keyword evidence="3" id="KW-0949">S-adenosyl-L-methionine</keyword>
<dbReference type="PROSITE" id="PS51683">
    <property type="entry name" value="SAM_OMT_II"/>
    <property type="match status" value="1"/>
</dbReference>
<dbReference type="GO" id="GO:0008171">
    <property type="term" value="F:O-methyltransferase activity"/>
    <property type="evidence" value="ECO:0007669"/>
    <property type="project" value="InterPro"/>
</dbReference>
<dbReference type="Gene3D" id="3.40.50.150">
    <property type="entry name" value="Vaccinia Virus protein VP39"/>
    <property type="match status" value="1"/>
</dbReference>
<comment type="caution">
    <text evidence="6">The sequence shown here is derived from an EMBL/GenBank/DDBJ whole genome shotgun (WGS) entry which is preliminary data.</text>
</comment>
<dbReference type="Pfam" id="PF00891">
    <property type="entry name" value="Methyltransf_2"/>
    <property type="match status" value="1"/>
</dbReference>
<name>A0A8J5YJS4_9ROSI</name>
<feature type="compositionally biased region" description="Polar residues" evidence="4">
    <location>
        <begin position="267"/>
        <end position="281"/>
    </location>
</feature>
<dbReference type="SUPFAM" id="SSF53335">
    <property type="entry name" value="S-adenosyl-L-methionine-dependent methyltransferases"/>
    <property type="match status" value="1"/>
</dbReference>
<keyword evidence="7" id="KW-1185">Reference proteome</keyword>
<evidence type="ECO:0000256" key="3">
    <source>
        <dbReference type="ARBA" id="ARBA00022691"/>
    </source>
</evidence>
<dbReference type="Proteomes" id="UP000701853">
    <property type="component" value="Chromosome 10"/>
</dbReference>
<dbReference type="InterPro" id="IPR016461">
    <property type="entry name" value="COMT-like"/>
</dbReference>
<evidence type="ECO:0000256" key="1">
    <source>
        <dbReference type="ARBA" id="ARBA00022603"/>
    </source>
</evidence>